<comment type="function">
    <text evidence="1 7">May be involved in both secretory and endocytic intracellular trafficking in the endosomal/prevacuolar compartments.</text>
</comment>
<accession>A0A2U1LF43</accession>
<dbReference type="PANTHER" id="PTHR19317">
    <property type="entry name" value="PRENYLATED RAB ACCEPTOR 1-RELATED"/>
    <property type="match status" value="1"/>
</dbReference>
<dbReference type="EMBL" id="PKPP01009722">
    <property type="protein sequence ID" value="PWA47616.1"/>
    <property type="molecule type" value="Genomic_DNA"/>
</dbReference>
<dbReference type="Proteomes" id="UP000245207">
    <property type="component" value="Unassembled WGS sequence"/>
</dbReference>
<sequence length="186" mass="21000">MTSYGTVPISTHPITTTNLEYLSRAKDQLKTSLATRRPWAEMFNFTSFNLPHAISEAYPRLKTNIAYFRMNYTIIVLFILFLSLLWHPVSLIVFIIVMAAWLFLYFLRDEPLVIANRVIDDRVVLVVLFGVTIMLLLLTGVKENVLVSVLVGLVFVAVHCVVRRTDDLCLDEDGLEAGGYLVASSS</sequence>
<organism evidence="8 9">
    <name type="scientific">Artemisia annua</name>
    <name type="common">Sweet wormwood</name>
    <dbReference type="NCBI Taxonomy" id="35608"/>
    <lineage>
        <taxon>Eukaryota</taxon>
        <taxon>Viridiplantae</taxon>
        <taxon>Streptophyta</taxon>
        <taxon>Embryophyta</taxon>
        <taxon>Tracheophyta</taxon>
        <taxon>Spermatophyta</taxon>
        <taxon>Magnoliopsida</taxon>
        <taxon>eudicotyledons</taxon>
        <taxon>Gunneridae</taxon>
        <taxon>Pentapetalae</taxon>
        <taxon>asterids</taxon>
        <taxon>campanulids</taxon>
        <taxon>Asterales</taxon>
        <taxon>Asteraceae</taxon>
        <taxon>Asteroideae</taxon>
        <taxon>Anthemideae</taxon>
        <taxon>Artemisiinae</taxon>
        <taxon>Artemisia</taxon>
    </lineage>
</organism>
<gene>
    <name evidence="8" type="ORF">CTI12_AA497660</name>
</gene>
<evidence type="ECO:0000256" key="4">
    <source>
        <dbReference type="ARBA" id="ARBA00022692"/>
    </source>
</evidence>
<protein>
    <recommendedName>
        <fullName evidence="7">PRA1 family protein</fullName>
    </recommendedName>
</protein>
<dbReference type="GO" id="GO:0005794">
    <property type="term" value="C:Golgi apparatus"/>
    <property type="evidence" value="ECO:0007669"/>
    <property type="project" value="TreeGrafter"/>
</dbReference>
<reference evidence="8 9" key="1">
    <citation type="journal article" date="2018" name="Mol. Plant">
        <title>The genome of Artemisia annua provides insight into the evolution of Asteraceae family and artemisinin biosynthesis.</title>
        <authorList>
            <person name="Shen Q."/>
            <person name="Zhang L."/>
            <person name="Liao Z."/>
            <person name="Wang S."/>
            <person name="Yan T."/>
            <person name="Shi P."/>
            <person name="Liu M."/>
            <person name="Fu X."/>
            <person name="Pan Q."/>
            <person name="Wang Y."/>
            <person name="Lv Z."/>
            <person name="Lu X."/>
            <person name="Zhang F."/>
            <person name="Jiang W."/>
            <person name="Ma Y."/>
            <person name="Chen M."/>
            <person name="Hao X."/>
            <person name="Li L."/>
            <person name="Tang Y."/>
            <person name="Lv G."/>
            <person name="Zhou Y."/>
            <person name="Sun X."/>
            <person name="Brodelius P.E."/>
            <person name="Rose J.K.C."/>
            <person name="Tang K."/>
        </authorList>
    </citation>
    <scope>NUCLEOTIDE SEQUENCE [LARGE SCALE GENOMIC DNA]</scope>
    <source>
        <strain evidence="9">cv. Huhao1</strain>
        <tissue evidence="8">Leaf</tissue>
    </source>
</reference>
<keyword evidence="7" id="KW-0813">Transport</keyword>
<proteinExistence type="inferred from homology"/>
<evidence type="ECO:0000313" key="8">
    <source>
        <dbReference type="EMBL" id="PWA47616.1"/>
    </source>
</evidence>
<evidence type="ECO:0000256" key="2">
    <source>
        <dbReference type="ARBA" id="ARBA00004141"/>
    </source>
</evidence>
<feature type="transmembrane region" description="Helical" evidence="7">
    <location>
        <begin position="91"/>
        <end position="107"/>
    </location>
</feature>
<feature type="transmembrane region" description="Helical" evidence="7">
    <location>
        <begin position="119"/>
        <end position="139"/>
    </location>
</feature>
<keyword evidence="4 7" id="KW-0812">Transmembrane</keyword>
<dbReference type="AlphaFoldDB" id="A0A2U1LF43"/>
<dbReference type="GO" id="GO:0016192">
    <property type="term" value="P:vesicle-mediated transport"/>
    <property type="evidence" value="ECO:0007669"/>
    <property type="project" value="TreeGrafter"/>
</dbReference>
<evidence type="ECO:0000256" key="1">
    <source>
        <dbReference type="ARBA" id="ARBA00002501"/>
    </source>
</evidence>
<dbReference type="STRING" id="35608.A0A2U1LF43"/>
<dbReference type="InterPro" id="IPR004895">
    <property type="entry name" value="Prenylated_rab_accept_PRA1"/>
</dbReference>
<evidence type="ECO:0000256" key="7">
    <source>
        <dbReference type="RuleBase" id="RU363107"/>
    </source>
</evidence>
<evidence type="ECO:0000313" key="9">
    <source>
        <dbReference type="Proteomes" id="UP000245207"/>
    </source>
</evidence>
<dbReference type="OrthoDB" id="63113at2759"/>
<comment type="subcellular location">
    <subcellularLocation>
        <location evidence="2 7">Membrane</location>
        <topology evidence="2 7">Multi-pass membrane protein</topology>
    </subcellularLocation>
</comment>
<keyword evidence="5 7" id="KW-1133">Transmembrane helix</keyword>
<comment type="caution">
    <text evidence="8">The sequence shown here is derived from an EMBL/GenBank/DDBJ whole genome shotgun (WGS) entry which is preliminary data.</text>
</comment>
<evidence type="ECO:0000256" key="3">
    <source>
        <dbReference type="ARBA" id="ARBA00006483"/>
    </source>
</evidence>
<feature type="transmembrane region" description="Helical" evidence="7">
    <location>
        <begin position="145"/>
        <end position="162"/>
    </location>
</feature>
<keyword evidence="9" id="KW-1185">Reference proteome</keyword>
<feature type="transmembrane region" description="Helical" evidence="7">
    <location>
        <begin position="66"/>
        <end position="85"/>
    </location>
</feature>
<name>A0A2U1LF43_ARTAN</name>
<evidence type="ECO:0000256" key="6">
    <source>
        <dbReference type="ARBA" id="ARBA00023136"/>
    </source>
</evidence>
<dbReference type="PANTHER" id="PTHR19317:SF72">
    <property type="entry name" value="PRENYLATED RAB ACCEPTOR PRA1"/>
    <property type="match status" value="1"/>
</dbReference>
<dbReference type="GO" id="GO:0005783">
    <property type="term" value="C:endoplasmic reticulum"/>
    <property type="evidence" value="ECO:0007669"/>
    <property type="project" value="TreeGrafter"/>
</dbReference>
<keyword evidence="6 7" id="KW-0472">Membrane</keyword>
<dbReference type="GO" id="GO:0016020">
    <property type="term" value="C:membrane"/>
    <property type="evidence" value="ECO:0007669"/>
    <property type="project" value="UniProtKB-SubCell"/>
</dbReference>
<dbReference type="Pfam" id="PF03208">
    <property type="entry name" value="PRA1"/>
    <property type="match status" value="1"/>
</dbReference>
<evidence type="ECO:0000256" key="5">
    <source>
        <dbReference type="ARBA" id="ARBA00022989"/>
    </source>
</evidence>
<comment type="similarity">
    <text evidence="3 7">Belongs to the PRA1 family.</text>
</comment>